<evidence type="ECO:0000259" key="1">
    <source>
        <dbReference type="PROSITE" id="PS50837"/>
    </source>
</evidence>
<dbReference type="Gene3D" id="3.40.50.300">
    <property type="entry name" value="P-loop containing nucleotide triphosphate hydrolases"/>
    <property type="match status" value="1"/>
</dbReference>
<dbReference type="PANTHER" id="PTHR46312:SF2">
    <property type="entry name" value="NUCLEOTIDE-BINDING OLIGOMERIZATION DOMAIN-CONTAINING PROTEIN 2-LIKE"/>
    <property type="match status" value="1"/>
</dbReference>
<protein>
    <recommendedName>
        <fullName evidence="1">NACHT domain-containing protein</fullName>
    </recommendedName>
</protein>
<dbReference type="SUPFAM" id="SSF52540">
    <property type="entry name" value="P-loop containing nucleoside triphosphate hydrolases"/>
    <property type="match status" value="1"/>
</dbReference>
<dbReference type="EMBL" id="JAIWYP010000008">
    <property type="protein sequence ID" value="KAH3782746.1"/>
    <property type="molecule type" value="Genomic_DNA"/>
</dbReference>
<dbReference type="PANTHER" id="PTHR46312">
    <property type="entry name" value="NACHT DOMAIN-CONTAINING PROTEIN"/>
    <property type="match status" value="1"/>
</dbReference>
<gene>
    <name evidence="2" type="ORF">DPMN_160665</name>
</gene>
<dbReference type="PROSITE" id="PS50837">
    <property type="entry name" value="NACHT"/>
    <property type="match status" value="1"/>
</dbReference>
<comment type="caution">
    <text evidence="2">The sequence shown here is derived from an EMBL/GenBank/DDBJ whole genome shotgun (WGS) entry which is preliminary data.</text>
</comment>
<accession>A0A9D4EN89</accession>
<dbReference type="InterPro" id="IPR007111">
    <property type="entry name" value="NACHT_NTPase"/>
</dbReference>
<keyword evidence="3" id="KW-1185">Reference proteome</keyword>
<evidence type="ECO:0000313" key="2">
    <source>
        <dbReference type="EMBL" id="KAH3782746.1"/>
    </source>
</evidence>
<proteinExistence type="predicted"/>
<dbReference type="OrthoDB" id="8964250at2759"/>
<sequence length="1616" mass="181956">MEYTIKGNIGIDDIEDIESTEMDGSDVLLSSSEACVREVIAHTIKGNDDIESTIIEGSDVLIASSEAYVRDVIAHTMKGKEDIESTVMNGSDVLIANTEACVREVIAHTIIGKGEIESTVMGGSDVLNANTEACVREVKYNTIKGKEDIESTVMDGSDVLFASSEACVREVIAHTMKGKEDIESTVMHGREEFLTLVDVAKREIQDSKTKKGEEKYALQCKEFHDMLIEHYRQTQGTVSVSPIWDGHDKPIHNVFVRPNLIHIKIENDGSRRKTDNGVLKYKDLFYKENKLNKRVIIQGEPGMGKSTLLSKFVLDWCEAASPEFQEYIANFSDLETLQGFTFLFHLSLRDSPEIYEVLKMIKSQLIDKMYDGDERKQVYTLLQHIMKTEKIIICMDGLNEWATNLNSDPFPLIATCNKQCVALITTRPWKMVDKRIKDSGIDLLIEVSGIIDKEQLAIFVLKSLQTNNSKSYTEFMSYVEEQKLQHFLASPWLLTLLVSVWINSQHFSGSLCELNCILLDNLFRKATTHEGKFSHAQFRCLKATNFIYPRVEILNSLAKLAFECTFSSGKSLVFSKEKVLESLSQEHLKFSLQAGILSERYISSQQSQFSFLHETVQEFLAAFHIAQSNGISISSIIETMRHVLEISQVFIYLCGLHTEKASTILDSAVYDLQGDISHGLSLYVKGWYDENKISVFHEENTNFFNIVPAKHNETENYDLDSNAQCVSKALLFQSLLIAGFKEAEASDQNVSYLVCNDFIFHEYLHDSELVDLKSMLMNNTSHVRSLILQSYRLQTKEILTVLQMSKACLTRLKIPGHHELYRALCDLKITELVLETYTNVPVLSDVIQYLSMLSYLELKKGNLHDELCVPVALKHFSLYNISFSARYLSRLLVRLSSLDRHIRCDLRDCYVESDNHKTNSAYDGGNMDILVVRRDLLSCDMSRIELFVENGSRALYELLRGTSIGILALITSNDVSFAADILPTLSKLEKLYIWGTYKDRCALQLPPTLQCLSLQEVECSTEWLGGLFIKLSSLQHQVEYNLGNVAVNIGVTEDGPDLTMLAVQRELLSCDMSQVELYIENVSRDLYELLRGTSIGILTLRTTDDVSLAADILPTLSKLEKVYISGTFKDRCAIQLPRTLQCLSLQKVECSAEWLGGLLIKLFLLQHQVECVLCDCSVSKIDTEDGPDATMLAVQRELLSCDMSQVQLYIQNGSRDLYELLCDTSIGVLELATTDDVSIAADILPIFSKLKKLVLWGTLNDRCDIELPRTLQFLSLQEVECSAEWLGGLLIKLSSLQHQVEFHLCDVALNISDTEDGLDATVLAVQRVLTCDMSHVKLYIQNGSRDLYELLCDTSIGVLELATTDDVSIAADILSTLSKLRKLYIWGTFKDRCAIQLPRTLQCLSLKKVECSAEWLGGLLIKLNYLNHHVACVLCDCAVSKSDTKYGLNVTMLTVQRELLSIDMSRITLIVRNGSRELYELLRGTSIETLSLRATDDVSLAADILPTLSNLENLDIWGTFKDRCAIQIPPILRVLSLHRVECSTEWLSSLLIKLSSLKHQVKCQLFDVVVNTSYADDGQDESISVVRKELLSSDFSKLNHRNGSMDLYQLLRGTSS</sequence>
<dbReference type="Pfam" id="PF05729">
    <property type="entry name" value="NACHT"/>
    <property type="match status" value="1"/>
</dbReference>
<reference evidence="2" key="2">
    <citation type="submission" date="2020-11" db="EMBL/GenBank/DDBJ databases">
        <authorList>
            <person name="McCartney M.A."/>
            <person name="Auch B."/>
            <person name="Kono T."/>
            <person name="Mallez S."/>
            <person name="Becker A."/>
            <person name="Gohl D.M."/>
            <person name="Silverstein K.A.T."/>
            <person name="Koren S."/>
            <person name="Bechman K.B."/>
            <person name="Herman A."/>
            <person name="Abrahante J.E."/>
            <person name="Garbe J."/>
        </authorList>
    </citation>
    <scope>NUCLEOTIDE SEQUENCE</scope>
    <source>
        <strain evidence="2">Duluth1</strain>
        <tissue evidence="2">Whole animal</tissue>
    </source>
</reference>
<reference evidence="2" key="1">
    <citation type="journal article" date="2019" name="bioRxiv">
        <title>The Genome of the Zebra Mussel, Dreissena polymorpha: A Resource for Invasive Species Research.</title>
        <authorList>
            <person name="McCartney M.A."/>
            <person name="Auch B."/>
            <person name="Kono T."/>
            <person name="Mallez S."/>
            <person name="Zhang Y."/>
            <person name="Obille A."/>
            <person name="Becker A."/>
            <person name="Abrahante J.E."/>
            <person name="Garbe J."/>
            <person name="Badalamenti J.P."/>
            <person name="Herman A."/>
            <person name="Mangelson H."/>
            <person name="Liachko I."/>
            <person name="Sullivan S."/>
            <person name="Sone E.D."/>
            <person name="Koren S."/>
            <person name="Silverstein K.A.T."/>
            <person name="Beckman K.B."/>
            <person name="Gohl D.M."/>
        </authorList>
    </citation>
    <scope>NUCLEOTIDE SEQUENCE</scope>
    <source>
        <strain evidence="2">Duluth1</strain>
        <tissue evidence="2">Whole animal</tissue>
    </source>
</reference>
<feature type="domain" description="NACHT" evidence="1">
    <location>
        <begin position="293"/>
        <end position="400"/>
    </location>
</feature>
<dbReference type="InterPro" id="IPR027417">
    <property type="entry name" value="P-loop_NTPase"/>
</dbReference>
<dbReference type="Proteomes" id="UP000828390">
    <property type="component" value="Unassembled WGS sequence"/>
</dbReference>
<name>A0A9D4EN89_DREPO</name>
<evidence type="ECO:0000313" key="3">
    <source>
        <dbReference type="Proteomes" id="UP000828390"/>
    </source>
</evidence>
<organism evidence="2 3">
    <name type="scientific">Dreissena polymorpha</name>
    <name type="common">Zebra mussel</name>
    <name type="synonym">Mytilus polymorpha</name>
    <dbReference type="NCBI Taxonomy" id="45954"/>
    <lineage>
        <taxon>Eukaryota</taxon>
        <taxon>Metazoa</taxon>
        <taxon>Spiralia</taxon>
        <taxon>Lophotrochozoa</taxon>
        <taxon>Mollusca</taxon>
        <taxon>Bivalvia</taxon>
        <taxon>Autobranchia</taxon>
        <taxon>Heteroconchia</taxon>
        <taxon>Euheterodonta</taxon>
        <taxon>Imparidentia</taxon>
        <taxon>Neoheterodontei</taxon>
        <taxon>Myida</taxon>
        <taxon>Dreissenoidea</taxon>
        <taxon>Dreissenidae</taxon>
        <taxon>Dreissena</taxon>
    </lineage>
</organism>